<dbReference type="Proteomes" id="UP000242662">
    <property type="component" value="Unassembled WGS sequence"/>
</dbReference>
<keyword evidence="6 16" id="KW-0285">Flavoprotein</keyword>
<feature type="binding site" evidence="14">
    <location>
        <position position="51"/>
    </location>
    <ligand>
        <name>FAD</name>
        <dbReference type="ChEBI" id="CHEBI:57692"/>
    </ligand>
</feature>
<dbReference type="EC" id="1.8.1.4" evidence="3 16"/>
<keyword evidence="14" id="KW-0547">Nucleotide-binding</keyword>
<comment type="cofactor">
    <cofactor evidence="14 16">
        <name>FAD</name>
        <dbReference type="ChEBI" id="CHEBI:57692"/>
    </cofactor>
    <text evidence="14 16">Binds 1 FAD per subunit.</text>
</comment>
<feature type="disulfide bond" description="Redox-active" evidence="15">
    <location>
        <begin position="42"/>
        <end position="47"/>
    </location>
</feature>
<keyword evidence="10" id="KW-1015">Disulfide bond</keyword>
<organism evidence="19 20">
    <name type="scientific">Shouchella lonarensis</name>
    <dbReference type="NCBI Taxonomy" id="1464122"/>
    <lineage>
        <taxon>Bacteria</taxon>
        <taxon>Bacillati</taxon>
        <taxon>Bacillota</taxon>
        <taxon>Bacilli</taxon>
        <taxon>Bacillales</taxon>
        <taxon>Bacillaceae</taxon>
        <taxon>Shouchella</taxon>
    </lineage>
</organism>
<reference evidence="20" key="1">
    <citation type="submission" date="2016-09" db="EMBL/GenBank/DDBJ databases">
        <authorList>
            <person name="Varghese N."/>
            <person name="Submissions S."/>
        </authorList>
    </citation>
    <scope>NUCLEOTIDE SEQUENCE [LARGE SCALE GENOMIC DNA]</scope>
    <source>
        <strain evidence="20">25nlg</strain>
    </source>
</reference>
<evidence type="ECO:0000256" key="7">
    <source>
        <dbReference type="ARBA" id="ARBA00022827"/>
    </source>
</evidence>
<dbReference type="GO" id="GO:0050660">
    <property type="term" value="F:flavin adenine dinucleotide binding"/>
    <property type="evidence" value="ECO:0007669"/>
    <property type="project" value="InterPro"/>
</dbReference>
<dbReference type="Pfam" id="PF02852">
    <property type="entry name" value="Pyr_redox_dim"/>
    <property type="match status" value="1"/>
</dbReference>
<evidence type="ECO:0000313" key="20">
    <source>
        <dbReference type="Proteomes" id="UP000242662"/>
    </source>
</evidence>
<name>A0A1G6IFF8_9BACI</name>
<proteinExistence type="inferred from homology"/>
<dbReference type="PROSITE" id="PS00076">
    <property type="entry name" value="PYRIDINE_REDOX_1"/>
    <property type="match status" value="1"/>
</dbReference>
<feature type="binding site" evidence="14">
    <location>
        <position position="210"/>
    </location>
    <ligand>
        <name>NAD(+)</name>
        <dbReference type="ChEBI" id="CHEBI:57540"/>
    </ligand>
</feature>
<evidence type="ECO:0000256" key="3">
    <source>
        <dbReference type="ARBA" id="ARBA00012608"/>
    </source>
</evidence>
<dbReference type="PANTHER" id="PTHR22912">
    <property type="entry name" value="DISULFIDE OXIDOREDUCTASE"/>
    <property type="match status" value="1"/>
</dbReference>
<evidence type="ECO:0000313" key="19">
    <source>
        <dbReference type="EMBL" id="SDC05287.1"/>
    </source>
</evidence>
<dbReference type="GO" id="GO:0004148">
    <property type="term" value="F:dihydrolipoyl dehydrogenase (NADH) activity"/>
    <property type="evidence" value="ECO:0007669"/>
    <property type="project" value="UniProtKB-EC"/>
</dbReference>
<evidence type="ECO:0000256" key="12">
    <source>
        <dbReference type="ARBA" id="ARBA00049187"/>
    </source>
</evidence>
<dbReference type="PIRSF" id="PIRSF000350">
    <property type="entry name" value="Mercury_reductase_MerA"/>
    <property type="match status" value="1"/>
</dbReference>
<feature type="active site" description="Proton acceptor" evidence="13">
    <location>
        <position position="452"/>
    </location>
</feature>
<protein>
    <recommendedName>
        <fullName evidence="4 16">Dihydrolipoyl dehydrogenase</fullName>
        <ecNumber evidence="3 16">1.8.1.4</ecNumber>
    </recommendedName>
</protein>
<comment type="subcellular location">
    <subcellularLocation>
        <location evidence="1">Cytoplasm</location>
    </subcellularLocation>
</comment>
<comment type="similarity">
    <text evidence="2 16">Belongs to the class-I pyridine nucleotide-disulfide oxidoreductase family.</text>
</comment>
<dbReference type="PRINTS" id="PR00368">
    <property type="entry name" value="FADPNR"/>
</dbReference>
<evidence type="ECO:0000256" key="13">
    <source>
        <dbReference type="PIRSR" id="PIRSR000350-2"/>
    </source>
</evidence>
<evidence type="ECO:0000256" key="10">
    <source>
        <dbReference type="ARBA" id="ARBA00023157"/>
    </source>
</evidence>
<dbReference type="InterPro" id="IPR001100">
    <property type="entry name" value="Pyr_nuc-diS_OxRdtase"/>
</dbReference>
<evidence type="ECO:0000256" key="2">
    <source>
        <dbReference type="ARBA" id="ARBA00007532"/>
    </source>
</evidence>
<dbReference type="Gene3D" id="3.30.390.30">
    <property type="match status" value="1"/>
</dbReference>
<dbReference type="NCBIfam" id="TIGR01350">
    <property type="entry name" value="lipoamide_DH"/>
    <property type="match status" value="1"/>
</dbReference>
<feature type="binding site" evidence="14">
    <location>
        <position position="114"/>
    </location>
    <ligand>
        <name>FAD</name>
        <dbReference type="ChEBI" id="CHEBI:57692"/>
    </ligand>
</feature>
<keyword evidence="11 16" id="KW-0676">Redox-active center</keyword>
<feature type="binding site" evidence="14">
    <location>
        <position position="319"/>
    </location>
    <ligand>
        <name>FAD</name>
        <dbReference type="ChEBI" id="CHEBI:57692"/>
    </ligand>
</feature>
<dbReference type="PRINTS" id="PR00411">
    <property type="entry name" value="PNDRDTASEI"/>
</dbReference>
<dbReference type="AlphaFoldDB" id="A0A1G6IFF8"/>
<dbReference type="SUPFAM" id="SSF51905">
    <property type="entry name" value="FAD/NAD(P)-binding domain"/>
    <property type="match status" value="1"/>
</dbReference>
<feature type="binding site" evidence="14">
    <location>
        <begin position="150"/>
        <end position="152"/>
    </location>
    <ligand>
        <name>FAD</name>
        <dbReference type="ChEBI" id="CHEBI:57692"/>
    </ligand>
</feature>
<evidence type="ECO:0000259" key="17">
    <source>
        <dbReference type="Pfam" id="PF02852"/>
    </source>
</evidence>
<evidence type="ECO:0000259" key="18">
    <source>
        <dbReference type="Pfam" id="PF07992"/>
    </source>
</evidence>
<dbReference type="InterPro" id="IPR050151">
    <property type="entry name" value="Class-I_Pyr_Nuc-Dis_Oxidored"/>
</dbReference>
<keyword evidence="20" id="KW-1185">Reference proteome</keyword>
<dbReference type="GO" id="GO:0006103">
    <property type="term" value="P:2-oxoglutarate metabolic process"/>
    <property type="evidence" value="ECO:0007669"/>
    <property type="project" value="TreeGrafter"/>
</dbReference>
<dbReference type="STRING" id="1464122.SAMN05421737_10547"/>
<evidence type="ECO:0000256" key="8">
    <source>
        <dbReference type="ARBA" id="ARBA00023002"/>
    </source>
</evidence>
<dbReference type="InterPro" id="IPR016156">
    <property type="entry name" value="FAD/NAD-linked_Rdtase_dimer_sf"/>
</dbReference>
<accession>A0A1G6IFF8</accession>
<dbReference type="Gene3D" id="3.50.50.60">
    <property type="entry name" value="FAD/NAD(P)-binding domain"/>
    <property type="match status" value="2"/>
</dbReference>
<gene>
    <name evidence="19" type="ORF">SAMN05421737_10547</name>
</gene>
<dbReference type="GO" id="GO:0005737">
    <property type="term" value="C:cytoplasm"/>
    <property type="evidence" value="ECO:0007669"/>
    <property type="project" value="UniProtKB-SubCell"/>
</dbReference>
<sequence length="473" mass="49467">MAENYDLVIVGGGTGGYVAAIKAAQSGLKTALVEREGLGGTCLHRGCIPSKALLRSAEVFRTAKEARAFGVNVGDVSVDFASVQKRKDDIVTKLATGVQSLMKKGKIDVYNGTGRLLGPSIFSPLPGTVSVESGQGENDMLIGKNVLIATGSSPRALPGLPFDGEFVLSSDDALRLQTLPSSIVIVGGGVIGIEWASMLVDFGVEVTVVEYGARILPTADADVSVEVMRQLKERGVKFYTNASCDPDAVEKKDGSVHVTIQTKDATLPLAASKLLVSIGRIANVTGIGLENTDIVVENGYIGVNDYYQTKESHIYAIGDCIGGLQLAHVASHEGLIAVAHMVNESPQPLQLETVPSCIYSFPESAQVGLTEAQAKEAGYEVKIGKFPFAAIGKALVQGETEGFVKVVANASNQDVLGVHIVGAHATELISEAALAKVLDAAHFEVGEMIHAHPTLAEAIGEAALAVDGRAIHM</sequence>
<dbReference type="InterPro" id="IPR012999">
    <property type="entry name" value="Pyr_OxRdtase_I_AS"/>
</dbReference>
<dbReference type="OrthoDB" id="9800167at2"/>
<dbReference type="FunFam" id="3.30.390.30:FF:000001">
    <property type="entry name" value="Dihydrolipoyl dehydrogenase"/>
    <property type="match status" value="1"/>
</dbReference>
<feature type="binding site" evidence="14">
    <location>
        <begin position="187"/>
        <end position="194"/>
    </location>
    <ligand>
        <name>NAD(+)</name>
        <dbReference type="ChEBI" id="CHEBI:57540"/>
    </ligand>
</feature>
<evidence type="ECO:0000256" key="14">
    <source>
        <dbReference type="PIRSR" id="PIRSR000350-3"/>
    </source>
</evidence>
<dbReference type="PANTHER" id="PTHR22912:SF217">
    <property type="entry name" value="DIHYDROLIPOYL DEHYDROGENASE"/>
    <property type="match status" value="1"/>
</dbReference>
<evidence type="ECO:0000256" key="9">
    <source>
        <dbReference type="ARBA" id="ARBA00023027"/>
    </source>
</evidence>
<feature type="domain" description="FAD/NAD(P)-binding" evidence="18">
    <location>
        <begin position="5"/>
        <end position="334"/>
    </location>
</feature>
<dbReference type="InterPro" id="IPR036188">
    <property type="entry name" value="FAD/NAD-bd_sf"/>
</dbReference>
<evidence type="ECO:0000256" key="5">
    <source>
        <dbReference type="ARBA" id="ARBA00022490"/>
    </source>
</evidence>
<comment type="miscellaneous">
    <text evidence="16">The active site is a redox-active disulfide bond.</text>
</comment>
<keyword evidence="7 14" id="KW-0274">FAD</keyword>
<dbReference type="InterPro" id="IPR023753">
    <property type="entry name" value="FAD/NAD-binding_dom"/>
</dbReference>
<comment type="catalytic activity">
    <reaction evidence="12 16">
        <text>N(6)-[(R)-dihydrolipoyl]-L-lysyl-[protein] + NAD(+) = N(6)-[(R)-lipoyl]-L-lysyl-[protein] + NADH + H(+)</text>
        <dbReference type="Rhea" id="RHEA:15045"/>
        <dbReference type="Rhea" id="RHEA-COMP:10474"/>
        <dbReference type="Rhea" id="RHEA-COMP:10475"/>
        <dbReference type="ChEBI" id="CHEBI:15378"/>
        <dbReference type="ChEBI" id="CHEBI:57540"/>
        <dbReference type="ChEBI" id="CHEBI:57945"/>
        <dbReference type="ChEBI" id="CHEBI:83099"/>
        <dbReference type="ChEBI" id="CHEBI:83100"/>
        <dbReference type="EC" id="1.8.1.4"/>
    </reaction>
</comment>
<dbReference type="InterPro" id="IPR006258">
    <property type="entry name" value="Lipoamide_DH"/>
</dbReference>
<feature type="binding site" evidence="14">
    <location>
        <position position="279"/>
    </location>
    <ligand>
        <name>NAD(+)</name>
        <dbReference type="ChEBI" id="CHEBI:57540"/>
    </ligand>
</feature>
<evidence type="ECO:0000256" key="11">
    <source>
        <dbReference type="ARBA" id="ARBA00023284"/>
    </source>
</evidence>
<evidence type="ECO:0000256" key="15">
    <source>
        <dbReference type="PIRSR" id="PIRSR000350-4"/>
    </source>
</evidence>
<evidence type="ECO:0000256" key="4">
    <source>
        <dbReference type="ARBA" id="ARBA00016961"/>
    </source>
</evidence>
<dbReference type="RefSeq" id="WP_090775414.1">
    <property type="nucleotide sequence ID" value="NZ_FMYM01000005.1"/>
</dbReference>
<keyword evidence="5" id="KW-0963">Cytoplasm</keyword>
<evidence type="ECO:0000256" key="16">
    <source>
        <dbReference type="RuleBase" id="RU003692"/>
    </source>
</evidence>
<evidence type="ECO:0000256" key="1">
    <source>
        <dbReference type="ARBA" id="ARBA00004496"/>
    </source>
</evidence>
<dbReference type="EMBL" id="FMYM01000005">
    <property type="protein sequence ID" value="SDC05287.1"/>
    <property type="molecule type" value="Genomic_DNA"/>
</dbReference>
<dbReference type="SUPFAM" id="SSF55424">
    <property type="entry name" value="FAD/NAD-linked reductases, dimerisation (C-terminal) domain"/>
    <property type="match status" value="1"/>
</dbReference>
<feature type="domain" description="Pyridine nucleotide-disulphide oxidoreductase dimerisation" evidence="17">
    <location>
        <begin position="354"/>
        <end position="463"/>
    </location>
</feature>
<dbReference type="Pfam" id="PF07992">
    <property type="entry name" value="Pyr_redox_2"/>
    <property type="match status" value="1"/>
</dbReference>
<keyword evidence="8 16" id="KW-0560">Oxidoreductase</keyword>
<evidence type="ECO:0000256" key="6">
    <source>
        <dbReference type="ARBA" id="ARBA00022630"/>
    </source>
</evidence>
<dbReference type="InterPro" id="IPR004099">
    <property type="entry name" value="Pyr_nucl-diS_OxRdtase_dimer"/>
</dbReference>
<keyword evidence="9 14" id="KW-0520">NAD</keyword>